<feature type="compositionally biased region" description="Polar residues" evidence="1">
    <location>
        <begin position="171"/>
        <end position="184"/>
    </location>
</feature>
<evidence type="ECO:0000256" key="1">
    <source>
        <dbReference type="SAM" id="MobiDB-lite"/>
    </source>
</evidence>
<organism evidence="2 3">
    <name type="scientific">Gymnopus androsaceus JB14</name>
    <dbReference type="NCBI Taxonomy" id="1447944"/>
    <lineage>
        <taxon>Eukaryota</taxon>
        <taxon>Fungi</taxon>
        <taxon>Dikarya</taxon>
        <taxon>Basidiomycota</taxon>
        <taxon>Agaricomycotina</taxon>
        <taxon>Agaricomycetes</taxon>
        <taxon>Agaricomycetidae</taxon>
        <taxon>Agaricales</taxon>
        <taxon>Marasmiineae</taxon>
        <taxon>Omphalotaceae</taxon>
        <taxon>Gymnopus</taxon>
    </lineage>
</organism>
<proteinExistence type="predicted"/>
<feature type="region of interest" description="Disordered" evidence="1">
    <location>
        <begin position="103"/>
        <end position="191"/>
    </location>
</feature>
<reference evidence="2" key="1">
    <citation type="journal article" date="2019" name="Environ. Microbiol.">
        <title>Fungal ecological strategies reflected in gene transcription - a case study of two litter decomposers.</title>
        <authorList>
            <person name="Barbi F."/>
            <person name="Kohler A."/>
            <person name="Barry K."/>
            <person name="Baskaran P."/>
            <person name="Daum C."/>
            <person name="Fauchery L."/>
            <person name="Ihrmark K."/>
            <person name="Kuo A."/>
            <person name="LaButti K."/>
            <person name="Lipzen A."/>
            <person name="Morin E."/>
            <person name="Grigoriev I.V."/>
            <person name="Henrissat B."/>
            <person name="Lindahl B."/>
            <person name="Martin F."/>
        </authorList>
    </citation>
    <scope>NUCLEOTIDE SEQUENCE</scope>
    <source>
        <strain evidence="2">JB14</strain>
    </source>
</reference>
<evidence type="ECO:0000313" key="2">
    <source>
        <dbReference type="EMBL" id="KAE9410380.1"/>
    </source>
</evidence>
<dbReference type="AlphaFoldDB" id="A0A6A4IKC7"/>
<gene>
    <name evidence="2" type="ORF">BT96DRAFT_931150</name>
</gene>
<protein>
    <submittedName>
        <fullName evidence="2">Uncharacterized protein</fullName>
    </submittedName>
</protein>
<feature type="region of interest" description="Disordered" evidence="1">
    <location>
        <begin position="1"/>
        <end position="20"/>
    </location>
</feature>
<dbReference type="OrthoDB" id="2260578at2759"/>
<feature type="compositionally biased region" description="Polar residues" evidence="1">
    <location>
        <begin position="144"/>
        <end position="160"/>
    </location>
</feature>
<keyword evidence="3" id="KW-1185">Reference proteome</keyword>
<feature type="compositionally biased region" description="Polar residues" evidence="1">
    <location>
        <begin position="123"/>
        <end position="132"/>
    </location>
</feature>
<dbReference type="EMBL" id="ML769385">
    <property type="protein sequence ID" value="KAE9410380.1"/>
    <property type="molecule type" value="Genomic_DNA"/>
</dbReference>
<accession>A0A6A4IKC7</accession>
<feature type="compositionally biased region" description="Low complexity" evidence="1">
    <location>
        <begin position="1"/>
        <end position="15"/>
    </location>
</feature>
<dbReference type="Proteomes" id="UP000799118">
    <property type="component" value="Unassembled WGS sequence"/>
</dbReference>
<sequence length="243" mass="26791">MSSTSAFADSTTTPATRRRRAQIACRNCRRRKIKASFTPCAGLSFADGTSFTRKGLVCEYVAVGDPSPPSTPLSDRDMYTATFHLEGQPYAYGSNSISRFPDPPYSAGYPNQMSGGYPGYPGTSSLNNQTHPISRFPSGPPTAWPSSSANSPMLANQTRPMSDRPYYAPDFSSSSHRNSPQWAQIQDPMRPRIPDAYDSTRLQYYAHMPESNLQHAGPYGTQSYDSNHPCWCREATCICGGRR</sequence>
<name>A0A6A4IKC7_9AGAR</name>
<evidence type="ECO:0000313" key="3">
    <source>
        <dbReference type="Proteomes" id="UP000799118"/>
    </source>
</evidence>